<dbReference type="PANTHER" id="PTHR23308">
    <property type="entry name" value="NUCLEAR INHIBITOR OF PROTEIN PHOSPHATASE-1"/>
    <property type="match status" value="1"/>
</dbReference>
<dbReference type="EMBL" id="CP084931">
    <property type="protein sequence ID" value="USI74915.1"/>
    <property type="molecule type" value="Genomic_DNA"/>
</dbReference>
<feature type="compositionally biased region" description="Low complexity" evidence="1">
    <location>
        <begin position="108"/>
        <end position="138"/>
    </location>
</feature>
<protein>
    <submittedName>
        <fullName evidence="3">Type VI secretion system-associated FHA domain protein TagH</fullName>
    </submittedName>
</protein>
<feature type="compositionally biased region" description="Low complexity" evidence="1">
    <location>
        <begin position="222"/>
        <end position="232"/>
    </location>
</feature>
<feature type="region of interest" description="Disordered" evidence="1">
    <location>
        <begin position="212"/>
        <end position="232"/>
    </location>
</feature>
<evidence type="ECO:0000256" key="1">
    <source>
        <dbReference type="SAM" id="MobiDB-lite"/>
    </source>
</evidence>
<dbReference type="NCBIfam" id="TIGR03354">
    <property type="entry name" value="VI_FHA"/>
    <property type="match status" value="1"/>
</dbReference>
<dbReference type="Pfam" id="PF00498">
    <property type="entry name" value="FHA"/>
    <property type="match status" value="1"/>
</dbReference>
<dbReference type="InterPro" id="IPR046883">
    <property type="entry name" value="T6SS_FHA_C"/>
</dbReference>
<feature type="region of interest" description="Disordered" evidence="1">
    <location>
        <begin position="108"/>
        <end position="160"/>
    </location>
</feature>
<keyword evidence="4" id="KW-1185">Reference proteome</keyword>
<dbReference type="InterPro" id="IPR008984">
    <property type="entry name" value="SMAD_FHA_dom_sf"/>
</dbReference>
<dbReference type="InterPro" id="IPR050923">
    <property type="entry name" value="Cell_Proc_Reg/RNA_Proc"/>
</dbReference>
<dbReference type="RefSeq" id="WP_252168730.1">
    <property type="nucleotide sequence ID" value="NZ_CP084931.1"/>
</dbReference>
<accession>A0ABY4XDZ2</accession>
<dbReference type="InterPro" id="IPR000253">
    <property type="entry name" value="FHA_dom"/>
</dbReference>
<dbReference type="Proteomes" id="UP001056937">
    <property type="component" value="Chromosome 2"/>
</dbReference>
<feature type="domain" description="FHA" evidence="2">
    <location>
        <begin position="28"/>
        <end position="78"/>
    </location>
</feature>
<evidence type="ECO:0000313" key="4">
    <source>
        <dbReference type="Proteomes" id="UP001056937"/>
    </source>
</evidence>
<dbReference type="CDD" id="cd00060">
    <property type="entry name" value="FHA"/>
    <property type="match status" value="1"/>
</dbReference>
<dbReference type="Gene3D" id="2.60.200.20">
    <property type="match status" value="1"/>
</dbReference>
<proteinExistence type="predicted"/>
<gene>
    <name evidence="3" type="primary">tagH</name>
    <name evidence="3" type="ORF">LHA26_17235</name>
</gene>
<name>A0ABY4XDZ2_9SPHN</name>
<evidence type="ECO:0000259" key="2">
    <source>
        <dbReference type="PROSITE" id="PS50006"/>
    </source>
</evidence>
<reference evidence="3" key="1">
    <citation type="journal article" date="2022" name="Toxins">
        <title>Genomic Analysis of Sphingopyxis sp. USTB-05 for Biodegrading Cyanobacterial Hepatotoxins.</title>
        <authorList>
            <person name="Liu C."/>
            <person name="Xu Q."/>
            <person name="Zhao Z."/>
            <person name="Zhang H."/>
            <person name="Liu X."/>
            <person name="Yin C."/>
            <person name="Liu Y."/>
            <person name="Yan H."/>
        </authorList>
    </citation>
    <scope>NUCLEOTIDE SEQUENCE</scope>
    <source>
        <strain evidence="3">NBD5</strain>
    </source>
</reference>
<evidence type="ECO:0000313" key="3">
    <source>
        <dbReference type="EMBL" id="USI74915.1"/>
    </source>
</evidence>
<dbReference type="SUPFAM" id="SSF49879">
    <property type="entry name" value="SMAD/FHA domain"/>
    <property type="match status" value="1"/>
</dbReference>
<dbReference type="PROSITE" id="PS50006">
    <property type="entry name" value="FHA_DOMAIN"/>
    <property type="match status" value="1"/>
</dbReference>
<dbReference type="Pfam" id="PF20232">
    <property type="entry name" value="T6SS_FHA_C"/>
    <property type="match status" value="1"/>
</dbReference>
<organism evidence="3 4">
    <name type="scientific">Sphingomonas morindae</name>
    <dbReference type="NCBI Taxonomy" id="1541170"/>
    <lineage>
        <taxon>Bacteria</taxon>
        <taxon>Pseudomonadati</taxon>
        <taxon>Pseudomonadota</taxon>
        <taxon>Alphaproteobacteria</taxon>
        <taxon>Sphingomonadales</taxon>
        <taxon>Sphingomonadaceae</taxon>
        <taxon>Sphingomonas</taxon>
    </lineage>
</organism>
<dbReference type="SMART" id="SM00240">
    <property type="entry name" value="FHA"/>
    <property type="match status" value="1"/>
</dbReference>
<dbReference type="InterPro" id="IPR017735">
    <property type="entry name" value="T6SS_FHA"/>
</dbReference>
<sequence>MTLTLTIAGRDTLDNGQPACFRLDRHGALIGRSTHADWCLPDPRNHVSARHCEISYRDGTYLLVDRSTNGTFVNGAETRLTAPHPIRDGDRLDIGAYAIHASLSAPDAAATAPPEAGSEAEPAPAAWSAWPDTPTSPAAAPPLTPPVADGGGWDTPAPLALPSAWSSAPAAAAPPSAVDLWGQLARESDIDWSQGGFSAPPAALAADRPLAPEAPAAPRPAAPAASPAAAAPPEGGWAQFVAGLGLTPEALDTPPAPLLATAGALLRQLVSGLVLMVDARARAKAQLGLQGTSLELEGNNPLKFVRAPERALRQLLAPAEPGFMPAARAVEDAFQDLQAHQMATLGAMRGALAETLARFSPAAIRARQPAGGWRARLRPGAADAALWRAYEAEFEGVVRGADEAFMDLFAREFRRAYEDQVAEMKGRRPPPG</sequence>